<feature type="region of interest" description="Disordered" evidence="1">
    <location>
        <begin position="127"/>
        <end position="153"/>
    </location>
</feature>
<dbReference type="Proteomes" id="UP000554482">
    <property type="component" value="Unassembled WGS sequence"/>
</dbReference>
<organism evidence="2 3">
    <name type="scientific">Thalictrum thalictroides</name>
    <name type="common">Rue-anemone</name>
    <name type="synonym">Anemone thalictroides</name>
    <dbReference type="NCBI Taxonomy" id="46969"/>
    <lineage>
        <taxon>Eukaryota</taxon>
        <taxon>Viridiplantae</taxon>
        <taxon>Streptophyta</taxon>
        <taxon>Embryophyta</taxon>
        <taxon>Tracheophyta</taxon>
        <taxon>Spermatophyta</taxon>
        <taxon>Magnoliopsida</taxon>
        <taxon>Ranunculales</taxon>
        <taxon>Ranunculaceae</taxon>
        <taxon>Thalictroideae</taxon>
        <taxon>Thalictrum</taxon>
    </lineage>
</organism>
<evidence type="ECO:0000313" key="3">
    <source>
        <dbReference type="Proteomes" id="UP000554482"/>
    </source>
</evidence>
<gene>
    <name evidence="2" type="ORF">FRX31_020241</name>
</gene>
<name>A0A7J6VZ88_THATH</name>
<keyword evidence="2" id="KW-0328">Glycosyltransferase</keyword>
<dbReference type="AlphaFoldDB" id="A0A7J6VZ88"/>
<dbReference type="GO" id="GO:0016757">
    <property type="term" value="F:glycosyltransferase activity"/>
    <property type="evidence" value="ECO:0007669"/>
    <property type="project" value="UniProtKB-KW"/>
</dbReference>
<feature type="non-terminal residue" evidence="2">
    <location>
        <position position="1"/>
    </location>
</feature>
<dbReference type="OrthoDB" id="743588at2759"/>
<proteinExistence type="predicted"/>
<accession>A0A7J6VZ88</accession>
<comment type="caution">
    <text evidence="2">The sequence shown here is derived from an EMBL/GenBank/DDBJ whole genome shotgun (WGS) entry which is preliminary data.</text>
</comment>
<reference evidence="2 3" key="1">
    <citation type="submission" date="2020-06" db="EMBL/GenBank/DDBJ databases">
        <title>Transcriptomic and genomic resources for Thalictrum thalictroides and T. hernandezii: Facilitating candidate gene discovery in an emerging model plant lineage.</title>
        <authorList>
            <person name="Arias T."/>
            <person name="Riano-Pachon D.M."/>
            <person name="Di Stilio V.S."/>
        </authorList>
    </citation>
    <scope>NUCLEOTIDE SEQUENCE [LARGE SCALE GENOMIC DNA]</scope>
    <source>
        <strain evidence="3">cv. WT478/WT964</strain>
        <tissue evidence="2">Leaves</tissue>
    </source>
</reference>
<evidence type="ECO:0000256" key="1">
    <source>
        <dbReference type="SAM" id="MobiDB-lite"/>
    </source>
</evidence>
<feature type="compositionally biased region" description="Basic and acidic residues" evidence="1">
    <location>
        <begin position="127"/>
        <end position="141"/>
    </location>
</feature>
<evidence type="ECO:0000313" key="2">
    <source>
        <dbReference type="EMBL" id="KAF5190173.1"/>
    </source>
</evidence>
<keyword evidence="2" id="KW-0808">Transferase</keyword>
<protein>
    <submittedName>
        <fullName evidence="2">O-fucosyltransferase</fullName>
    </submittedName>
</protein>
<dbReference type="EMBL" id="JABWDY010024536">
    <property type="protein sequence ID" value="KAF5190173.1"/>
    <property type="molecule type" value="Genomic_DNA"/>
</dbReference>
<feature type="compositionally biased region" description="Acidic residues" evidence="1">
    <location>
        <begin position="142"/>
        <end position="153"/>
    </location>
</feature>
<sequence length="153" mass="17315">KDVAKLLGEIRDDLYQANRTWLTSIRKQLNRSILDGLAIASKVSKPLSFLSHPVPECSCMKRDPNATLSHASSPSSYTQVQIALGVDYHCPAWMIDDAVSVLPKDKGYEEDIDEEDPISEMFLWHNSNHEVGRETNEKDTQIEDQEELESGER</sequence>
<keyword evidence="3" id="KW-1185">Reference proteome</keyword>